<evidence type="ECO:0000259" key="3">
    <source>
        <dbReference type="PROSITE" id="PS51208"/>
    </source>
</evidence>
<dbReference type="InterPro" id="IPR051551">
    <property type="entry name" value="Autotransporter_adhesion"/>
</dbReference>
<dbReference type="SMART" id="SM00869">
    <property type="entry name" value="Autotransporter"/>
    <property type="match status" value="1"/>
</dbReference>
<reference evidence="4" key="1">
    <citation type="submission" date="2024-06" db="EMBL/GenBank/DDBJ databases">
        <title>Methylostella associata gen. nov., sp. nov., a novel Ancalomicrobiaceae-affiliated facultatively methylotrophic bacteria that feed on methanotrophs of the genus Methylococcus.</title>
        <authorList>
            <person name="Saltykova V."/>
            <person name="Danilova O.V."/>
            <person name="Oshkin I.Y."/>
            <person name="Belova S.E."/>
            <person name="Pimenov N.V."/>
            <person name="Dedysh S.N."/>
        </authorList>
    </citation>
    <scope>NUCLEOTIDE SEQUENCE</scope>
    <source>
        <strain evidence="4">S20</strain>
    </source>
</reference>
<accession>A0AAU7XGB9</accession>
<dbReference type="InterPro" id="IPR005546">
    <property type="entry name" value="Autotransporte_beta"/>
</dbReference>
<dbReference type="SUPFAM" id="SSF103515">
    <property type="entry name" value="Autotransporter"/>
    <property type="match status" value="1"/>
</dbReference>
<dbReference type="PANTHER" id="PTHR35037">
    <property type="entry name" value="C-TERMINAL REGION OF AIDA-LIKE PROTEIN"/>
    <property type="match status" value="1"/>
</dbReference>
<dbReference type="InterPro" id="IPR013425">
    <property type="entry name" value="Autotrns_rpt"/>
</dbReference>
<dbReference type="InterPro" id="IPR012332">
    <property type="entry name" value="Autotransporter_pectin_lyase_C"/>
</dbReference>
<keyword evidence="1 2" id="KW-0732">Signal</keyword>
<dbReference type="EMBL" id="CP158568">
    <property type="protein sequence ID" value="XBY46497.1"/>
    <property type="molecule type" value="Genomic_DNA"/>
</dbReference>
<dbReference type="PROSITE" id="PS51208">
    <property type="entry name" value="AUTOTRANSPORTER"/>
    <property type="match status" value="1"/>
</dbReference>
<organism evidence="4">
    <name type="scientific">Methyloraptor flagellatus</name>
    <dbReference type="NCBI Taxonomy" id="3162530"/>
    <lineage>
        <taxon>Bacteria</taxon>
        <taxon>Pseudomonadati</taxon>
        <taxon>Pseudomonadota</taxon>
        <taxon>Alphaproteobacteria</taxon>
        <taxon>Hyphomicrobiales</taxon>
        <taxon>Ancalomicrobiaceae</taxon>
        <taxon>Methyloraptor</taxon>
    </lineage>
</organism>
<dbReference type="InterPro" id="IPR011050">
    <property type="entry name" value="Pectin_lyase_fold/virulence"/>
</dbReference>
<evidence type="ECO:0000256" key="1">
    <source>
        <dbReference type="ARBA" id="ARBA00022729"/>
    </source>
</evidence>
<dbReference type="PANTHER" id="PTHR35037:SF3">
    <property type="entry name" value="C-TERMINAL REGION OF AIDA-LIKE PROTEIN"/>
    <property type="match status" value="1"/>
</dbReference>
<name>A0AAU7XGB9_9HYPH</name>
<proteinExistence type="predicted"/>
<dbReference type="RefSeq" id="WP_407051591.1">
    <property type="nucleotide sequence ID" value="NZ_CP158568.1"/>
</dbReference>
<dbReference type="Pfam" id="PF12951">
    <property type="entry name" value="PATR"/>
    <property type="match status" value="30"/>
</dbReference>
<evidence type="ECO:0000256" key="2">
    <source>
        <dbReference type="SAM" id="SignalP"/>
    </source>
</evidence>
<dbReference type="InterPro" id="IPR036709">
    <property type="entry name" value="Autotransporte_beta_dom_sf"/>
</dbReference>
<gene>
    <name evidence="4" type="ORF">ABS361_09945</name>
</gene>
<sequence length="4038" mass="383413">MRGRKTRLAAGVSVLSLILAAGATQVRADSVVVTDQSGFESAVSSAINSGQPTSITAQGGSTFVVPPGWDLPGNASSLLLTFNTSPLDIGTANGDSDLTLRSGTTLTLNTTSGSSAGRIELGNGNGSTGTLNISGGTVQVNLANTSTAPATSIGRIWVGGGATNTDGGTGTLNMTAGELHYVANAGSLNYGGLAIGRGTAVTGTFDQSGGTVRFSSAGMLDLGTVGATGSYTLSGDAVFDATSGGMTAYIGSRTSGAGGSGTASNGTLTISDNAQFSITTGSFAGGQLYVGDSKGTGVINQNGAGSVVTLGLANPIRFGSDVSNYGTGGSGTYNLSAGTLSVQNVGGSAQIVFGASSGGTGTFNISGGSANVATQLVLASVAGSTGTVNLTGGSLTLSGSSYLNFGSGTGTFNLSGGSFTVGGTNGIRGTGAFNFDGGTLVAGAGLTTSNAMTINAGKTATINTNGNTATLSGVLSGSGALTKTGTGSLILSGTNTYSGGTTISAGTLQLGAGGTTGMVPGDITDNGDLAFNRSDDLTYSAIVSGTGSLTQAGSGILTLSGANTFGGGVIVSAGTLSVGSDGVMGASTGAVTLAGGGILSPSAAFSSGRAVHFGTGGGTIDIASGNDLTLTGTLDGSGGLTKSGAGTLILSGAASYTGATTISAGSVQINGTSFSSDIANSGTLFFGSDLTYAGTLSGTGTVTKNGTGTLILSGTNTYSGGTTISAGTVQIAADAALGSGSLTLSGGTLTSTATFSSSRDATLSSGSTISVATGTVLTLTGVLGGTGGLTASGAGTLVLSGTNTYTGGTTISAGTLQIASNTALGSGALSLGGGTLSTTGTFTFNRNVTLTSSSAVSVATGTTLTLSGVVSGGGGLTTNGAGTLVLSGANTYTGGTTIAGGTVQIAANSGLGNSGGAVTLSDGTLAVTATFSSSRVTTLSGSGGTIVPASGTSLIWSGKISGSGALTKSGAGTLVLGGANDYTGGTTINSGTVSINADNRLGDTSGALTMAGGTLATSASLTISRAVSLSADATFSAAATTIISGAITGSGRLTKSGTATLSLTGANTYSGGTTISQGTLQIGNQGTTGSITGDITNNATLAFARSDDITFDGVISGTGTVTKRGVGTLTLTGTNTYSGITSVSAGTLQVSADANLGGSGNVAFNGGTLATTETFSSSRNVTLNVMGLLAPATGTALTLSGVVSGSGGLTQTGAGTLVLAGTNTYTGGTTVSAGTLEVSADTNLGGSGTLTLSGGTFATTADLTSARSVVLSNSSTIAPAVGTTLTLSNVVSGSGGLIKAGAGTLVLEASNNTYSGGTTVAAGTLEIGNDGNLGNGSAGLTLSGGTLSTIGAFTSNRAVAITADSTVSTDAGTTLTLGGIVSGTGALTKSGAGTLVLTGTNTYSGGTVLAGGILQMSDDAQLGAASGGLTLDGGTLAIVTDISSARSVSVASNSAINIDPGVTLTLTGTISDGGSYSKTGDGTLVLAGTDAHIGGTVVTAGTLQVGDGATSGSLVGSVSLDSGASLVFNRTDATTFGGEISGNGSVTQAGTGTLTLAGENSYSGGTFVTAGTLQVGNGGTTGHISGDVVNNAALVFDRSDAVTFAGVISGTGTVTQAGTGTLTLSGTSTYTGGTTVSAGTLQISANANLGDASGGLTLAGGTLATSADVTTGRTITLTGGGTVAPASSKSLTLAGVVSGTGGLTMAGAGRLTLSGTNTYGGGTTVSAGTLVISSDGNLGDAAGGLALSGAILNTGNSTISSARAVSLSGSSSIATTGAGTLTLSGVVSGTGSLSKGSAGTLVLSGTNTYSGGTTIRAGTVQVSSDANLGGATGGLVMGGGTLATTASFTSNRGVDFTNIGTFQTATGTTLTLTGGITGLGVINKTGAGTLVLAGTNTDNDGGATISAGTLQVGNGGTSGVLLGDVSNNASLVFDRSDAVTFLYAIDGSGSLTQAGTGTLTLSGSSSYTGGTTVSSGSLVVSGSIAGAVSVASGATLGGGGSIAGIVTLSSGATLAPGVAGTPGTLSVGGLSVASGATLAFNLAQPNGPTSNLNDRIAVTGNVTLSGGLLTVNDGASFQAGSYRLIDYSGTLTLTGAGLSVSGTPASLTSSVIQTAVAGQVNLVALVDGVSTQWWNGAGTAGSGTISGGAGTWSAAATNWTNVNGTIAQAWIDGGLGIFNGIAGNVAVSGTVNASGLQFAITGYTLGGTGTLTLVSQAGGGAPYVQVDSGTATITTVIAGTVGLTKTGTGTLVLGGTNTYTGGTTLSAGTLQVASDANLGDTSGSLTLAGGTLATTVSFTSGRAVALTGAGAVAPATATTLTLGGVISGTGALTKSGAGTLVLSGSNTYTGGTTVSAGTLQVASDGNLGDASGGLTLAGGTLATTASFTSNRAVTLAGGALAPAAATTLTIGTAISGSGGLTHAGAGTLVLGGANTYTGTTTVTAGTLRATNAGAIPGAVANGGTVIFDTSADITMGGAITGTGALVQQGTGKLTLAGANSASGGTTVSAGTLELPNGVTLTGDVLVQSGGTLQGATDSTGGPSVAGTVTIQNGATLKATVPAAGGLGSLSMTGLALSNLSNVAVTLGASTGTTAVSVGDLTLDGVLNVTDAGALSLGVYRLVSYSTLVADNGLVLGTTPSGFAYQIQQAPGAVNLAVLSGDMLYWNGTTTSADGTVHGGSGTWTASGSSPNWLTSPLNQSRAWNSQFAVFTGTAGSVAVSGSVTSTGMQFMVDGYGVTGDAITLAATAGRPPVRVGDGTGAGAAFVATIASPLAGTTGLEKTDLGTLVLTGASTYSGGTVVTQGRLQIGDGGTAGSIAGDVAVASGATLAFKRSDTVAFAGAVSGAGGIAQLGTGTLTLTGANTFTGGATIAAGTLQIGGGGTQGALAGDVVDNGRLVFDRSDDIAFGGAISGTGSLTKDGAGTLTLSGAGTYTGGTDVTRGTLALTGSLAGDVTVRDQATLTGSGATTGTVHVLSGATLAGAQGAALTMGGLALDAGSHLAVTLGGTSGGGVFTANGGVTLDGTLDVVASTGFGAGVYRIVSYTGALTDNGLDPSALGGSLSGRVQTSVGGQVNLVVARTDAPILAWNGSQTVANGSVVGGSGTWSASAATNWTNPAGDTALSWNGGFAVFQATGGTVTVDNGAGQVSVTGLQFADTGYVVTGGAIALAGTGTATIRVGDGTTAGASKVATIQSALIGAAGIEKTDLGTLILAGSNTYTGGTTVSAGTLRVGDGATAGSILGDVVNNAALVFDRSDATRFDGAISGTGSVTKAGAGTLTLAGANSYSGGTTVAGGTLRLLAAQALGSGGLTLGGGGTLQAGDSFAYAGAVLLGGPGAAGIAVDADKTLTLSGVLSGTGGFTKTGTGTLVLSGTNSYTGGTTVGAGTLVGNASSLSGNITNNAAVVFDQTGTGTYGSVISGTGSLTKTGSGTLILTGDNTYTGGTTVSAGVLQVGNGGTTGAIVGDVVNNATLIFNRSDAYTFTGAITGSGKVIFSGGGLVQFAAPYTGAVTTENSFLRLAPGTTTSSTITVNAGGVLGGTAQIGGLTVNAGGTAAPGYSPGTLTVAGAVTFNAGAVYAVDVTPEGAHDLIIATGDVSISSGASVRVTPVAGTYPNRSTMTILTTSGTVTGRFGSVTSDYAFLQPELGYDLRNVYLNLVYTGAAFADQAQTPNQARVAVAAQALGAGNAVYDALLTQAKGAVAPALDQLGGDIYPSLSTLSQQSSIRLRDAVGARLRQTAPGAGALATAARLGGPGTAAFGHDLTATVWAQGHGGWGDFYGDGNAAGLSSSAGGLLAGVDAMVFDDIQAGIVAGFTQTRFTASARNASGAIDSYDLGLYVGTQQGPFALRGGVSYTWQDLRVTRAVAFPGFTAAQKAGYGLGTTQIFGEASYRMAFAGFEFEPFAGLAHVSVSGGSAIETGGSADLSVRVRGQQTLYSTLGARAATTFTVGGHTLTPSLSVGWQHAFGDTASTADMAFAAGATPFQVRGLPIARDTLVVGAGLSYALSDQATIQVNYAGQLAAGARQNAISARFSLKF</sequence>
<protein>
    <submittedName>
        <fullName evidence="4">Autotransporter-associated beta strand repeat-containing protein</fullName>
    </submittedName>
</protein>
<dbReference type="NCBIfam" id="TIGR02601">
    <property type="entry name" value="autotrns_rpt"/>
    <property type="match status" value="29"/>
</dbReference>
<feature type="chain" id="PRO_5043380854" evidence="2">
    <location>
        <begin position="29"/>
        <end position="4038"/>
    </location>
</feature>
<feature type="signal peptide" evidence="2">
    <location>
        <begin position="1"/>
        <end position="28"/>
    </location>
</feature>
<feature type="domain" description="Autotransporter" evidence="3">
    <location>
        <begin position="3761"/>
        <end position="4038"/>
    </location>
</feature>
<dbReference type="Gene3D" id="2.160.20.20">
    <property type="match status" value="17"/>
</dbReference>
<dbReference type="SUPFAM" id="SSF51126">
    <property type="entry name" value="Pectin lyase-like"/>
    <property type="match status" value="11"/>
</dbReference>
<evidence type="ECO:0000313" key="4">
    <source>
        <dbReference type="EMBL" id="XBY46497.1"/>
    </source>
</evidence>
<dbReference type="KEGG" id="mflg:ABS361_09945"/>